<dbReference type="RefSeq" id="WP_183116247.1">
    <property type="nucleotide sequence ID" value="NZ_JABEQG010000033.1"/>
</dbReference>
<dbReference type="InterPro" id="IPR050266">
    <property type="entry name" value="AB_hydrolase_sf"/>
</dbReference>
<dbReference type="AlphaFoldDB" id="A0A7W4I7D9"/>
<keyword evidence="2" id="KW-0378">Hydrolase</keyword>
<reference evidence="2 3" key="1">
    <citation type="submission" date="2020-04" db="EMBL/GenBank/DDBJ databases">
        <title>Description of novel Gluconacetobacter.</title>
        <authorList>
            <person name="Sombolestani A."/>
        </authorList>
    </citation>
    <scope>NUCLEOTIDE SEQUENCE [LARGE SCALE GENOMIC DNA]</scope>
    <source>
        <strain evidence="2 3">LMG 7603</strain>
    </source>
</reference>
<dbReference type="EMBL" id="JABEQG010000033">
    <property type="protein sequence ID" value="MBB2157537.1"/>
    <property type="molecule type" value="Genomic_DNA"/>
</dbReference>
<dbReference type="Gene3D" id="3.40.50.1820">
    <property type="entry name" value="alpha/beta hydrolase"/>
    <property type="match status" value="1"/>
</dbReference>
<organism evidence="2 3">
    <name type="scientific">Gluconacetobacter diazotrophicus</name>
    <name type="common">Acetobacter diazotrophicus</name>
    <dbReference type="NCBI Taxonomy" id="33996"/>
    <lineage>
        <taxon>Bacteria</taxon>
        <taxon>Pseudomonadati</taxon>
        <taxon>Pseudomonadota</taxon>
        <taxon>Alphaproteobacteria</taxon>
        <taxon>Acetobacterales</taxon>
        <taxon>Acetobacteraceae</taxon>
        <taxon>Gluconacetobacter</taxon>
    </lineage>
</organism>
<dbReference type="InterPro" id="IPR000073">
    <property type="entry name" value="AB_hydrolase_1"/>
</dbReference>
<dbReference type="GO" id="GO:0016020">
    <property type="term" value="C:membrane"/>
    <property type="evidence" value="ECO:0007669"/>
    <property type="project" value="TreeGrafter"/>
</dbReference>
<evidence type="ECO:0000313" key="2">
    <source>
        <dbReference type="EMBL" id="MBB2157537.1"/>
    </source>
</evidence>
<dbReference type="InterPro" id="IPR029058">
    <property type="entry name" value="AB_hydrolase_fold"/>
</dbReference>
<dbReference type="GO" id="GO:0047372">
    <property type="term" value="F:monoacylglycerol lipase activity"/>
    <property type="evidence" value="ECO:0007669"/>
    <property type="project" value="TreeGrafter"/>
</dbReference>
<dbReference type="GO" id="GO:0046464">
    <property type="term" value="P:acylglycerol catabolic process"/>
    <property type="evidence" value="ECO:0007669"/>
    <property type="project" value="TreeGrafter"/>
</dbReference>
<name>A0A7W4I7D9_GLUDI</name>
<comment type="caution">
    <text evidence="2">The sequence shown here is derived from an EMBL/GenBank/DDBJ whole genome shotgun (WGS) entry which is preliminary data.</text>
</comment>
<gene>
    <name evidence="2" type="ORF">HLH33_14645</name>
</gene>
<sequence length="299" mass="33142">MKEVAGRPDIMPGFTWFDVDADGVRIRAAIAGDGPPLLLLHGHPQTHLTWHKVAPELAKRFTVVAADLRGYGDSEKLDGGEAHVNYSKRAMAADQVAVMRSFGHDRFAVVAHDRGARVAHRMALDFSDFVTRVTLLDIAPTATMYARTDMEFARRYFWWFFLIQPSPLPEKMIGADPAFFLNKHISGQIKTEGASDPRVLEEYQRCYADPRTRHAICEDYRAAATIDLEHDAADSEKKVQVPLMALWGGRGTVGALYDVLATWREKAIDVCGHAIDCGHSPQEEAPQALMDALGPFLAA</sequence>
<accession>A0A7W4I7D9</accession>
<dbReference type="PANTHER" id="PTHR43798:SF33">
    <property type="entry name" value="HYDROLASE, PUTATIVE (AFU_ORTHOLOGUE AFUA_2G14860)-RELATED"/>
    <property type="match status" value="1"/>
</dbReference>
<feature type="domain" description="AB hydrolase-1" evidence="1">
    <location>
        <begin position="35"/>
        <end position="286"/>
    </location>
</feature>
<dbReference type="PANTHER" id="PTHR43798">
    <property type="entry name" value="MONOACYLGLYCEROL LIPASE"/>
    <property type="match status" value="1"/>
</dbReference>
<evidence type="ECO:0000313" key="3">
    <source>
        <dbReference type="Proteomes" id="UP000550787"/>
    </source>
</evidence>
<protein>
    <submittedName>
        <fullName evidence="2">Alpha/beta hydrolase</fullName>
    </submittedName>
</protein>
<evidence type="ECO:0000259" key="1">
    <source>
        <dbReference type="Pfam" id="PF00561"/>
    </source>
</evidence>
<dbReference type="Pfam" id="PF00561">
    <property type="entry name" value="Abhydrolase_1"/>
    <property type="match status" value="1"/>
</dbReference>
<dbReference type="Proteomes" id="UP000550787">
    <property type="component" value="Unassembled WGS sequence"/>
</dbReference>
<dbReference type="SUPFAM" id="SSF53474">
    <property type="entry name" value="alpha/beta-Hydrolases"/>
    <property type="match status" value="1"/>
</dbReference>
<proteinExistence type="predicted"/>